<dbReference type="Proteomes" id="UP000828390">
    <property type="component" value="Unassembled WGS sequence"/>
</dbReference>
<name>A0A9D4J7I9_DREPO</name>
<gene>
    <name evidence="1" type="ORF">DPMN_152022</name>
</gene>
<organism evidence="1 2">
    <name type="scientific">Dreissena polymorpha</name>
    <name type="common">Zebra mussel</name>
    <name type="synonym">Mytilus polymorpha</name>
    <dbReference type="NCBI Taxonomy" id="45954"/>
    <lineage>
        <taxon>Eukaryota</taxon>
        <taxon>Metazoa</taxon>
        <taxon>Spiralia</taxon>
        <taxon>Lophotrochozoa</taxon>
        <taxon>Mollusca</taxon>
        <taxon>Bivalvia</taxon>
        <taxon>Autobranchia</taxon>
        <taxon>Heteroconchia</taxon>
        <taxon>Euheterodonta</taxon>
        <taxon>Imparidentia</taxon>
        <taxon>Neoheterodontei</taxon>
        <taxon>Myida</taxon>
        <taxon>Dreissenoidea</taxon>
        <taxon>Dreissenidae</taxon>
        <taxon>Dreissena</taxon>
    </lineage>
</organism>
<accession>A0A9D4J7I9</accession>
<reference evidence="1" key="2">
    <citation type="submission" date="2020-11" db="EMBL/GenBank/DDBJ databases">
        <authorList>
            <person name="McCartney M.A."/>
            <person name="Auch B."/>
            <person name="Kono T."/>
            <person name="Mallez S."/>
            <person name="Becker A."/>
            <person name="Gohl D.M."/>
            <person name="Silverstein K.A.T."/>
            <person name="Koren S."/>
            <person name="Bechman K.B."/>
            <person name="Herman A."/>
            <person name="Abrahante J.E."/>
            <person name="Garbe J."/>
        </authorList>
    </citation>
    <scope>NUCLEOTIDE SEQUENCE</scope>
    <source>
        <strain evidence="1">Duluth1</strain>
        <tissue evidence="1">Whole animal</tissue>
    </source>
</reference>
<sequence>MDSLAAVSVLPVQVLLQAVPMPVDLPAVLLLPAKSAAQFSEAHQEVDFSQDLLQVADSLAAVPVQVLLQAVPLSVDLQAAFLLPAQSAAQFQEAHQEADYSQDQLQVRDSLAAGSVLSVQVLLQAPPLQVDLQAVLPLPAQSTAKFPEAHQEADFFQDLLQVADSLAADQVLPVQVLLQAVHLSVAPLVLVEHLVAASAFPVAFLPVLNAEEAVKVKVKVQHHLHDVKLSVQ</sequence>
<evidence type="ECO:0000313" key="2">
    <source>
        <dbReference type="Proteomes" id="UP000828390"/>
    </source>
</evidence>
<reference evidence="1" key="1">
    <citation type="journal article" date="2019" name="bioRxiv">
        <title>The Genome of the Zebra Mussel, Dreissena polymorpha: A Resource for Invasive Species Research.</title>
        <authorList>
            <person name="McCartney M.A."/>
            <person name="Auch B."/>
            <person name="Kono T."/>
            <person name="Mallez S."/>
            <person name="Zhang Y."/>
            <person name="Obille A."/>
            <person name="Becker A."/>
            <person name="Abrahante J.E."/>
            <person name="Garbe J."/>
            <person name="Badalamenti J.P."/>
            <person name="Herman A."/>
            <person name="Mangelson H."/>
            <person name="Liachko I."/>
            <person name="Sullivan S."/>
            <person name="Sone E.D."/>
            <person name="Koren S."/>
            <person name="Silverstein K.A.T."/>
            <person name="Beckman K.B."/>
            <person name="Gohl D.M."/>
        </authorList>
    </citation>
    <scope>NUCLEOTIDE SEQUENCE</scope>
    <source>
        <strain evidence="1">Duluth1</strain>
        <tissue evidence="1">Whole animal</tissue>
    </source>
</reference>
<dbReference type="EMBL" id="JAIWYP010000007">
    <property type="protein sequence ID" value="KAH3798423.1"/>
    <property type="molecule type" value="Genomic_DNA"/>
</dbReference>
<dbReference type="AlphaFoldDB" id="A0A9D4J7I9"/>
<keyword evidence="2" id="KW-1185">Reference proteome</keyword>
<comment type="caution">
    <text evidence="1">The sequence shown here is derived from an EMBL/GenBank/DDBJ whole genome shotgun (WGS) entry which is preliminary data.</text>
</comment>
<evidence type="ECO:0000313" key="1">
    <source>
        <dbReference type="EMBL" id="KAH3798423.1"/>
    </source>
</evidence>
<proteinExistence type="predicted"/>
<protein>
    <submittedName>
        <fullName evidence="1">Uncharacterized protein</fullName>
    </submittedName>
</protein>